<dbReference type="PROSITE" id="PS52029">
    <property type="entry name" value="LD_TPASE"/>
    <property type="match status" value="1"/>
</dbReference>
<dbReference type="AlphaFoldDB" id="A0A5B8FYI3"/>
<feature type="active site" description="Proton donor/acceptor" evidence="7">
    <location>
        <position position="125"/>
    </location>
</feature>
<evidence type="ECO:0000313" key="10">
    <source>
        <dbReference type="EMBL" id="QDL93565.1"/>
    </source>
</evidence>
<reference evidence="10 11" key="1">
    <citation type="submission" date="2019-06" db="EMBL/GenBank/DDBJ databases">
        <title>Genome sequence of Rhodobacteraceae bacterium D4M1.</title>
        <authorList>
            <person name="Cao J."/>
        </authorList>
    </citation>
    <scope>NUCLEOTIDE SEQUENCE [LARGE SCALE GENOMIC DNA]</scope>
    <source>
        <strain evidence="10 11">D4M1</strain>
    </source>
</reference>
<organism evidence="10 11">
    <name type="scientific">Paroceanicella profunda</name>
    <dbReference type="NCBI Taxonomy" id="2579971"/>
    <lineage>
        <taxon>Bacteria</taxon>
        <taxon>Pseudomonadati</taxon>
        <taxon>Pseudomonadota</taxon>
        <taxon>Alphaproteobacteria</taxon>
        <taxon>Rhodobacterales</taxon>
        <taxon>Paracoccaceae</taxon>
        <taxon>Paroceanicella</taxon>
    </lineage>
</organism>
<evidence type="ECO:0000256" key="2">
    <source>
        <dbReference type="ARBA" id="ARBA00005992"/>
    </source>
</evidence>
<dbReference type="GO" id="GO:0016740">
    <property type="term" value="F:transferase activity"/>
    <property type="evidence" value="ECO:0007669"/>
    <property type="project" value="UniProtKB-KW"/>
</dbReference>
<dbReference type="PANTHER" id="PTHR38589">
    <property type="entry name" value="BLR0621 PROTEIN"/>
    <property type="match status" value="1"/>
</dbReference>
<feature type="active site" description="Nucleophile" evidence="7">
    <location>
        <position position="137"/>
    </location>
</feature>
<feature type="region of interest" description="Disordered" evidence="8">
    <location>
        <begin position="54"/>
        <end position="91"/>
    </location>
</feature>
<proteinExistence type="inferred from homology"/>
<dbReference type="GO" id="GO:0004180">
    <property type="term" value="F:carboxypeptidase activity"/>
    <property type="evidence" value="ECO:0007669"/>
    <property type="project" value="UniProtKB-ARBA"/>
</dbReference>
<name>A0A5B8FYI3_9RHOB</name>
<evidence type="ECO:0000256" key="7">
    <source>
        <dbReference type="PROSITE-ProRule" id="PRU01373"/>
    </source>
</evidence>
<evidence type="ECO:0000256" key="8">
    <source>
        <dbReference type="SAM" id="MobiDB-lite"/>
    </source>
</evidence>
<evidence type="ECO:0000256" key="6">
    <source>
        <dbReference type="ARBA" id="ARBA00023316"/>
    </source>
</evidence>
<evidence type="ECO:0000256" key="4">
    <source>
        <dbReference type="ARBA" id="ARBA00022960"/>
    </source>
</evidence>
<keyword evidence="3" id="KW-0808">Transferase</keyword>
<protein>
    <recommendedName>
        <fullName evidence="9">L,D-TPase catalytic domain-containing protein</fullName>
    </recommendedName>
</protein>
<dbReference type="GO" id="GO:0008360">
    <property type="term" value="P:regulation of cell shape"/>
    <property type="evidence" value="ECO:0007669"/>
    <property type="project" value="UniProtKB-UniRule"/>
</dbReference>
<dbReference type="InterPro" id="IPR038063">
    <property type="entry name" value="Transpep_catalytic_dom"/>
</dbReference>
<dbReference type="PANTHER" id="PTHR38589:SF1">
    <property type="entry name" value="BLR0621 PROTEIN"/>
    <property type="match status" value="1"/>
</dbReference>
<dbReference type="Pfam" id="PF03734">
    <property type="entry name" value="YkuD"/>
    <property type="match status" value="1"/>
</dbReference>
<dbReference type="Proteomes" id="UP000305888">
    <property type="component" value="Chromosome"/>
</dbReference>
<evidence type="ECO:0000259" key="9">
    <source>
        <dbReference type="PROSITE" id="PS52029"/>
    </source>
</evidence>
<dbReference type="SUPFAM" id="SSF141523">
    <property type="entry name" value="L,D-transpeptidase catalytic domain-like"/>
    <property type="match status" value="1"/>
</dbReference>
<accession>A0A5B8FYI3</accession>
<dbReference type="KEGG" id="ppru:FDP22_03175"/>
<dbReference type="OrthoDB" id="9804204at2"/>
<dbReference type="UniPathway" id="UPA00219"/>
<keyword evidence="11" id="KW-1185">Reference proteome</keyword>
<evidence type="ECO:0000256" key="1">
    <source>
        <dbReference type="ARBA" id="ARBA00004752"/>
    </source>
</evidence>
<dbReference type="CDD" id="cd16913">
    <property type="entry name" value="YkuD_like"/>
    <property type="match status" value="1"/>
</dbReference>
<evidence type="ECO:0000256" key="5">
    <source>
        <dbReference type="ARBA" id="ARBA00022984"/>
    </source>
</evidence>
<dbReference type="EMBL" id="CP040818">
    <property type="protein sequence ID" value="QDL93565.1"/>
    <property type="molecule type" value="Genomic_DNA"/>
</dbReference>
<keyword evidence="6 7" id="KW-0961">Cell wall biogenesis/degradation</keyword>
<dbReference type="InterPro" id="IPR005490">
    <property type="entry name" value="LD_TPept_cat_dom"/>
</dbReference>
<comment type="similarity">
    <text evidence="2">Belongs to the YkuD family.</text>
</comment>
<dbReference type="GO" id="GO:0009252">
    <property type="term" value="P:peptidoglycan biosynthetic process"/>
    <property type="evidence" value="ECO:0007669"/>
    <property type="project" value="UniProtKB-UniPathway"/>
</dbReference>
<dbReference type="GO" id="GO:0071555">
    <property type="term" value="P:cell wall organization"/>
    <property type="evidence" value="ECO:0007669"/>
    <property type="project" value="UniProtKB-UniRule"/>
</dbReference>
<evidence type="ECO:0000313" key="11">
    <source>
        <dbReference type="Proteomes" id="UP000305888"/>
    </source>
</evidence>
<keyword evidence="5 7" id="KW-0573">Peptidoglycan synthesis</keyword>
<feature type="domain" description="L,D-TPase catalytic" evidence="9">
    <location>
        <begin position="1"/>
        <end position="161"/>
    </location>
</feature>
<comment type="pathway">
    <text evidence="1 7">Cell wall biogenesis; peptidoglycan biosynthesis.</text>
</comment>
<evidence type="ECO:0000256" key="3">
    <source>
        <dbReference type="ARBA" id="ARBA00022679"/>
    </source>
</evidence>
<keyword evidence="4 7" id="KW-0133">Cell shape</keyword>
<sequence>MTDLVVGRWGARFLGRTFPCALGRGGIGEKRGEGDGITPRGLWHVGAVMARPDRGGVPPGARPIGPRDLWSDDPADPAYNSAVRAPHPQSHEALRRPDGLYDLVAVLDYNWPVAVAGAGSAIFLHVWRGPRKPTAGCVAFRRADLGWILSRWSPRSRVIIR</sequence>
<gene>
    <name evidence="10" type="ORF">FDP22_03175</name>
</gene>